<keyword evidence="1 2" id="KW-1015">Disulfide bond</keyword>
<dbReference type="PRINTS" id="PR00680">
    <property type="entry name" value="PTREFOIL"/>
</dbReference>
<protein>
    <recommendedName>
        <fullName evidence="3">P-type domain-containing protein</fullName>
    </recommendedName>
</protein>
<dbReference type="InterPro" id="IPR017994">
    <property type="entry name" value="P_trefoil_chordata"/>
</dbReference>
<dbReference type="InterPro" id="IPR044913">
    <property type="entry name" value="P_trefoil_dom_sf"/>
</dbReference>
<name>A0ABN9GHT7_9NEOB</name>
<dbReference type="Gene3D" id="4.10.110.10">
    <property type="entry name" value="Spasmolytic Protein, domain 1"/>
    <property type="match status" value="1"/>
</dbReference>
<dbReference type="PANTHER" id="PTHR13826:SF14">
    <property type="entry name" value="TREFOIL FACTOR 2"/>
    <property type="match status" value="1"/>
</dbReference>
<evidence type="ECO:0000313" key="4">
    <source>
        <dbReference type="EMBL" id="CAI9608153.1"/>
    </source>
</evidence>
<dbReference type="Pfam" id="PF00088">
    <property type="entry name" value="Trefoil"/>
    <property type="match status" value="1"/>
</dbReference>
<accession>A0ABN9GHT7</accession>
<organism evidence="4 5">
    <name type="scientific">Staurois parvus</name>
    <dbReference type="NCBI Taxonomy" id="386267"/>
    <lineage>
        <taxon>Eukaryota</taxon>
        <taxon>Metazoa</taxon>
        <taxon>Chordata</taxon>
        <taxon>Craniata</taxon>
        <taxon>Vertebrata</taxon>
        <taxon>Euteleostomi</taxon>
        <taxon>Amphibia</taxon>
        <taxon>Batrachia</taxon>
        <taxon>Anura</taxon>
        <taxon>Neobatrachia</taxon>
        <taxon>Ranoidea</taxon>
        <taxon>Ranidae</taxon>
        <taxon>Staurois</taxon>
    </lineage>
</organism>
<reference evidence="4" key="1">
    <citation type="submission" date="2023-05" db="EMBL/GenBank/DDBJ databases">
        <authorList>
            <person name="Stuckert A."/>
        </authorList>
    </citation>
    <scope>NUCLEOTIDE SEQUENCE</scope>
</reference>
<gene>
    <name evidence="4" type="ORF">SPARVUS_LOCUS14055233</name>
</gene>
<dbReference type="SMART" id="SM00018">
    <property type="entry name" value="PD"/>
    <property type="match status" value="1"/>
</dbReference>
<evidence type="ECO:0000259" key="3">
    <source>
        <dbReference type="PROSITE" id="PS51448"/>
    </source>
</evidence>
<keyword evidence="5" id="KW-1185">Reference proteome</keyword>
<comment type="caution">
    <text evidence="4">The sequence shown here is derived from an EMBL/GenBank/DDBJ whole genome shotgun (WGS) entry which is preliminary data.</text>
</comment>
<evidence type="ECO:0000256" key="1">
    <source>
        <dbReference type="ARBA" id="ARBA00023157"/>
    </source>
</evidence>
<dbReference type="Proteomes" id="UP001162483">
    <property type="component" value="Unassembled WGS sequence"/>
</dbReference>
<comment type="caution">
    <text evidence="2">Lacks conserved residue(s) required for the propagation of feature annotation.</text>
</comment>
<feature type="disulfide bond" evidence="2">
    <location>
        <begin position="9"/>
        <end position="24"/>
    </location>
</feature>
<feature type="disulfide bond" evidence="2">
    <location>
        <begin position="19"/>
        <end position="36"/>
    </location>
</feature>
<dbReference type="CDD" id="cd00111">
    <property type="entry name" value="Trefoil"/>
    <property type="match status" value="1"/>
</dbReference>
<dbReference type="EMBL" id="CATNWA010018561">
    <property type="protein sequence ID" value="CAI9608153.1"/>
    <property type="molecule type" value="Genomic_DNA"/>
</dbReference>
<evidence type="ECO:0000313" key="5">
    <source>
        <dbReference type="Proteomes" id="UP001162483"/>
    </source>
</evidence>
<dbReference type="InterPro" id="IPR000519">
    <property type="entry name" value="P_trefoil_dom"/>
</dbReference>
<dbReference type="PANTHER" id="PTHR13826">
    <property type="entry name" value="INTESTINAL TREFOIL FACTOR-RELATED"/>
    <property type="match status" value="1"/>
</dbReference>
<sequence length="51" mass="5821">MNVKQRQDCGHPGISAKECYSRGCCFDSSIPEVKWCFYPKFKGMVFVVSLL</sequence>
<dbReference type="SUPFAM" id="SSF57492">
    <property type="entry name" value="Trefoil"/>
    <property type="match status" value="1"/>
</dbReference>
<dbReference type="PROSITE" id="PS51448">
    <property type="entry name" value="P_TREFOIL_2"/>
    <property type="match status" value="1"/>
</dbReference>
<feature type="domain" description="P-type" evidence="3">
    <location>
        <begin position="1"/>
        <end position="40"/>
    </location>
</feature>
<evidence type="ECO:0000256" key="2">
    <source>
        <dbReference type="PROSITE-ProRule" id="PRU00779"/>
    </source>
</evidence>
<proteinExistence type="predicted"/>